<evidence type="ECO:0000256" key="1">
    <source>
        <dbReference type="SAM" id="MobiDB-lite"/>
    </source>
</evidence>
<accession>A0A814M694</accession>
<dbReference type="Proteomes" id="UP000663852">
    <property type="component" value="Unassembled WGS sequence"/>
</dbReference>
<evidence type="ECO:0000313" key="4">
    <source>
        <dbReference type="Proteomes" id="UP000663828"/>
    </source>
</evidence>
<feature type="compositionally biased region" description="Basic residues" evidence="1">
    <location>
        <begin position="35"/>
        <end position="44"/>
    </location>
</feature>
<proteinExistence type="predicted"/>
<keyword evidence="4" id="KW-1185">Reference proteome</keyword>
<name>A0A814M694_ADIRI</name>
<feature type="region of interest" description="Disordered" evidence="1">
    <location>
        <begin position="1"/>
        <end position="72"/>
    </location>
</feature>
<protein>
    <submittedName>
        <fullName evidence="2">Uncharacterized protein</fullName>
    </submittedName>
</protein>
<dbReference type="EMBL" id="CAJNOJ010000089">
    <property type="protein sequence ID" value="CAF1080083.1"/>
    <property type="molecule type" value="Genomic_DNA"/>
</dbReference>
<feature type="compositionally biased region" description="Polar residues" evidence="1">
    <location>
        <begin position="48"/>
        <end position="72"/>
    </location>
</feature>
<dbReference type="AlphaFoldDB" id="A0A814M694"/>
<gene>
    <name evidence="3" type="ORF">EDS130_LOCUS18915</name>
    <name evidence="2" type="ORF">XAT740_LOCUS16958</name>
</gene>
<reference evidence="2" key="1">
    <citation type="submission" date="2021-02" db="EMBL/GenBank/DDBJ databases">
        <authorList>
            <person name="Nowell W R."/>
        </authorList>
    </citation>
    <scope>NUCLEOTIDE SEQUENCE</scope>
</reference>
<organism evidence="2 4">
    <name type="scientific">Adineta ricciae</name>
    <name type="common">Rotifer</name>
    <dbReference type="NCBI Taxonomy" id="249248"/>
    <lineage>
        <taxon>Eukaryota</taxon>
        <taxon>Metazoa</taxon>
        <taxon>Spiralia</taxon>
        <taxon>Gnathifera</taxon>
        <taxon>Rotifera</taxon>
        <taxon>Eurotatoria</taxon>
        <taxon>Bdelloidea</taxon>
        <taxon>Adinetida</taxon>
        <taxon>Adinetidae</taxon>
        <taxon>Adineta</taxon>
    </lineage>
</organism>
<evidence type="ECO:0000313" key="3">
    <source>
        <dbReference type="EMBL" id="CAF1080083.1"/>
    </source>
</evidence>
<dbReference type="EMBL" id="CAJNOR010001096">
    <property type="protein sequence ID" value="CAF1073835.1"/>
    <property type="molecule type" value="Genomic_DNA"/>
</dbReference>
<evidence type="ECO:0000313" key="2">
    <source>
        <dbReference type="EMBL" id="CAF1073835.1"/>
    </source>
</evidence>
<comment type="caution">
    <text evidence="2">The sequence shown here is derived from an EMBL/GenBank/DDBJ whole genome shotgun (WGS) entry which is preliminary data.</text>
</comment>
<dbReference type="Proteomes" id="UP000663828">
    <property type="component" value="Unassembled WGS sequence"/>
</dbReference>
<sequence length="86" mass="9267">MPVVTRAAAVRSQFTGDDEGSNDPATSIASSTNKTTRRGRGRPKKTQEGTLHLNTDSTKSETTLMSHPQPQDSFKLVQSLAIVIIV</sequence>